<evidence type="ECO:0000313" key="1">
    <source>
        <dbReference type="EMBL" id="KAK7826287.1"/>
    </source>
</evidence>
<sequence>MQLGLEHQVVVVGAVKSLQALDEQGGLQQDCGSKRTAADGPWVFPVVSSIEDAVQRRLPLVQSGQAEKLADEERMSRGSC</sequence>
<dbReference type="EMBL" id="JBBHLL010000035">
    <property type="protein sequence ID" value="KAK7826287.1"/>
    <property type="molecule type" value="Genomic_DNA"/>
</dbReference>
<keyword evidence="2" id="KW-1185">Reference proteome</keyword>
<dbReference type="Proteomes" id="UP001488838">
    <property type="component" value="Unassembled WGS sequence"/>
</dbReference>
<dbReference type="AlphaFoldDB" id="A0AAW0JIG2"/>
<name>A0AAW0JIG2_MYOGA</name>
<proteinExistence type="predicted"/>
<dbReference type="Gene3D" id="1.10.10.2320">
    <property type="match status" value="1"/>
</dbReference>
<reference evidence="1 2" key="1">
    <citation type="journal article" date="2023" name="bioRxiv">
        <title>Conserved and derived expression patterns and positive selection on dental genes reveal complex evolutionary context of ever-growing rodent molars.</title>
        <authorList>
            <person name="Calamari Z.T."/>
            <person name="Song A."/>
            <person name="Cohen E."/>
            <person name="Akter M."/>
            <person name="Roy R.D."/>
            <person name="Hallikas O."/>
            <person name="Christensen M.M."/>
            <person name="Li P."/>
            <person name="Marangoni P."/>
            <person name="Jernvall J."/>
            <person name="Klein O.D."/>
        </authorList>
    </citation>
    <scope>NUCLEOTIDE SEQUENCE [LARGE SCALE GENOMIC DNA]</scope>
    <source>
        <strain evidence="1">V071</strain>
    </source>
</reference>
<evidence type="ECO:0000313" key="2">
    <source>
        <dbReference type="Proteomes" id="UP001488838"/>
    </source>
</evidence>
<protein>
    <submittedName>
        <fullName evidence="1">Uncharacterized protein</fullName>
    </submittedName>
</protein>
<comment type="caution">
    <text evidence="1">The sequence shown here is derived from an EMBL/GenBank/DDBJ whole genome shotgun (WGS) entry which is preliminary data.</text>
</comment>
<accession>A0AAW0JIG2</accession>
<gene>
    <name evidence="1" type="ORF">U0070_021301</name>
</gene>
<organism evidence="1 2">
    <name type="scientific">Myodes glareolus</name>
    <name type="common">Bank vole</name>
    <name type="synonym">Clethrionomys glareolus</name>
    <dbReference type="NCBI Taxonomy" id="447135"/>
    <lineage>
        <taxon>Eukaryota</taxon>
        <taxon>Metazoa</taxon>
        <taxon>Chordata</taxon>
        <taxon>Craniata</taxon>
        <taxon>Vertebrata</taxon>
        <taxon>Euteleostomi</taxon>
        <taxon>Mammalia</taxon>
        <taxon>Eutheria</taxon>
        <taxon>Euarchontoglires</taxon>
        <taxon>Glires</taxon>
        <taxon>Rodentia</taxon>
        <taxon>Myomorpha</taxon>
        <taxon>Muroidea</taxon>
        <taxon>Cricetidae</taxon>
        <taxon>Arvicolinae</taxon>
        <taxon>Myodes</taxon>
    </lineage>
</organism>